<evidence type="ECO:0000256" key="1">
    <source>
        <dbReference type="SAM" id="SignalP"/>
    </source>
</evidence>
<gene>
    <name evidence="2" type="ORF">BJ875DRAFT_469975</name>
</gene>
<comment type="caution">
    <text evidence="2">The sequence shown here is derived from an EMBL/GenBank/DDBJ whole genome shotgun (WGS) entry which is preliminary data.</text>
</comment>
<sequence>MFALILYTLLPWLLNDCEKCKPLAISPQLPGEANVAFLPFSNRKLRTDDHRSNQIRYATDTECLEILADRA</sequence>
<dbReference type="AlphaFoldDB" id="A0A9P8C2R1"/>
<keyword evidence="3" id="KW-1185">Reference proteome</keyword>
<accession>A0A9P8C2R1</accession>
<evidence type="ECO:0000313" key="2">
    <source>
        <dbReference type="EMBL" id="KAG9231270.1"/>
    </source>
</evidence>
<name>A0A9P8C2R1_9HELO</name>
<organism evidence="2 3">
    <name type="scientific">Amylocarpus encephaloides</name>
    <dbReference type="NCBI Taxonomy" id="45428"/>
    <lineage>
        <taxon>Eukaryota</taxon>
        <taxon>Fungi</taxon>
        <taxon>Dikarya</taxon>
        <taxon>Ascomycota</taxon>
        <taxon>Pezizomycotina</taxon>
        <taxon>Leotiomycetes</taxon>
        <taxon>Helotiales</taxon>
        <taxon>Helotiales incertae sedis</taxon>
        <taxon>Amylocarpus</taxon>
    </lineage>
</organism>
<proteinExistence type="predicted"/>
<protein>
    <submittedName>
        <fullName evidence="2">Uncharacterized protein</fullName>
    </submittedName>
</protein>
<dbReference type="EMBL" id="MU251614">
    <property type="protein sequence ID" value="KAG9231270.1"/>
    <property type="molecule type" value="Genomic_DNA"/>
</dbReference>
<feature type="chain" id="PRO_5040242688" evidence="1">
    <location>
        <begin position="20"/>
        <end position="71"/>
    </location>
</feature>
<feature type="signal peptide" evidence="1">
    <location>
        <begin position="1"/>
        <end position="19"/>
    </location>
</feature>
<evidence type="ECO:0000313" key="3">
    <source>
        <dbReference type="Proteomes" id="UP000824998"/>
    </source>
</evidence>
<dbReference type="Proteomes" id="UP000824998">
    <property type="component" value="Unassembled WGS sequence"/>
</dbReference>
<reference evidence="2" key="1">
    <citation type="journal article" date="2021" name="IMA Fungus">
        <title>Genomic characterization of three marine fungi, including Emericellopsis atlantica sp. nov. with signatures of a generalist lifestyle and marine biomass degradation.</title>
        <authorList>
            <person name="Hagestad O.C."/>
            <person name="Hou L."/>
            <person name="Andersen J.H."/>
            <person name="Hansen E.H."/>
            <person name="Altermark B."/>
            <person name="Li C."/>
            <person name="Kuhnert E."/>
            <person name="Cox R.J."/>
            <person name="Crous P.W."/>
            <person name="Spatafora J.W."/>
            <person name="Lail K."/>
            <person name="Amirebrahimi M."/>
            <person name="Lipzen A."/>
            <person name="Pangilinan J."/>
            <person name="Andreopoulos W."/>
            <person name="Hayes R.D."/>
            <person name="Ng V."/>
            <person name="Grigoriev I.V."/>
            <person name="Jackson S.A."/>
            <person name="Sutton T.D.S."/>
            <person name="Dobson A.D.W."/>
            <person name="Rama T."/>
        </authorList>
    </citation>
    <scope>NUCLEOTIDE SEQUENCE</scope>
    <source>
        <strain evidence="2">TRa018bII</strain>
    </source>
</reference>
<keyword evidence="1" id="KW-0732">Signal</keyword>